<comment type="similarity">
    <text evidence="2 9">Belongs to the globin family.</text>
</comment>
<keyword evidence="12" id="KW-1185">Reference proteome</keyword>
<proteinExistence type="inferred from homology"/>
<keyword evidence="8" id="KW-0408">Iron</keyword>
<feature type="domain" description="Globin" evidence="10">
    <location>
        <begin position="112"/>
        <end position="252"/>
    </location>
</feature>
<evidence type="ECO:0000256" key="3">
    <source>
        <dbReference type="ARBA" id="ARBA00011125"/>
    </source>
</evidence>
<comment type="function">
    <text evidence="1">Involved in oxygen transport from gills to the various peripheral tissues.</text>
</comment>
<evidence type="ECO:0000256" key="6">
    <source>
        <dbReference type="ARBA" id="ARBA00022621"/>
    </source>
</evidence>
<evidence type="ECO:0000256" key="2">
    <source>
        <dbReference type="ARBA" id="ARBA00008705"/>
    </source>
</evidence>
<dbReference type="GO" id="GO:0005833">
    <property type="term" value="C:hemoglobin complex"/>
    <property type="evidence" value="ECO:0007669"/>
    <property type="project" value="InterPro"/>
</dbReference>
<dbReference type="FunFam" id="1.10.490.10:FF:000002">
    <property type="entry name" value="Hemoglobin subunit alpha"/>
    <property type="match status" value="1"/>
</dbReference>
<dbReference type="OMA" id="HILTINV"/>
<dbReference type="GO" id="GO:0043177">
    <property type="term" value="F:organic acid binding"/>
    <property type="evidence" value="ECO:0007669"/>
    <property type="project" value="TreeGrafter"/>
</dbReference>
<evidence type="ECO:0000256" key="5">
    <source>
        <dbReference type="ARBA" id="ARBA00022617"/>
    </source>
</evidence>
<dbReference type="GO" id="GO:0005344">
    <property type="term" value="F:oxygen carrier activity"/>
    <property type="evidence" value="ECO:0007669"/>
    <property type="project" value="UniProtKB-KW"/>
</dbReference>
<comment type="subunit">
    <text evidence="3">Heterotetramer of two alpha chains and two beta chains.</text>
</comment>
<name>A0A3P8Q3J6_ASTCA</name>
<dbReference type="GO" id="GO:0031720">
    <property type="term" value="F:haptoglobin binding"/>
    <property type="evidence" value="ECO:0007669"/>
    <property type="project" value="TreeGrafter"/>
</dbReference>
<reference evidence="11 12" key="1">
    <citation type="submission" date="2018-05" db="EMBL/GenBank/DDBJ databases">
        <authorList>
            <person name="Datahose"/>
        </authorList>
    </citation>
    <scope>NUCLEOTIDE SEQUENCE</scope>
</reference>
<dbReference type="SUPFAM" id="SSF46458">
    <property type="entry name" value="Globin-like"/>
    <property type="match status" value="3"/>
</dbReference>
<dbReference type="Proteomes" id="UP000265100">
    <property type="component" value="Chromosome 4"/>
</dbReference>
<dbReference type="Gene3D" id="1.10.490.10">
    <property type="entry name" value="Globins"/>
    <property type="match status" value="3"/>
</dbReference>
<evidence type="ECO:0000313" key="12">
    <source>
        <dbReference type="Proteomes" id="UP000265100"/>
    </source>
</evidence>
<feature type="domain" description="Globin" evidence="10">
    <location>
        <begin position="1"/>
        <end position="111"/>
    </location>
</feature>
<evidence type="ECO:0000256" key="1">
    <source>
        <dbReference type="ARBA" id="ARBA00002650"/>
    </source>
</evidence>
<dbReference type="PANTHER" id="PTHR11442:SF93">
    <property type="entry name" value="ALPHA GLOBIN-LIKE-RELATED"/>
    <property type="match status" value="1"/>
</dbReference>
<dbReference type="GO" id="GO:0019825">
    <property type="term" value="F:oxygen binding"/>
    <property type="evidence" value="ECO:0007669"/>
    <property type="project" value="InterPro"/>
</dbReference>
<protein>
    <recommendedName>
        <fullName evidence="10">Globin domain-containing protein</fullName>
    </recommendedName>
</protein>
<organism evidence="11 12">
    <name type="scientific">Astatotilapia calliptera</name>
    <name type="common">Eastern happy</name>
    <name type="synonym">Chromis callipterus</name>
    <dbReference type="NCBI Taxonomy" id="8154"/>
    <lineage>
        <taxon>Eukaryota</taxon>
        <taxon>Metazoa</taxon>
        <taxon>Chordata</taxon>
        <taxon>Craniata</taxon>
        <taxon>Vertebrata</taxon>
        <taxon>Euteleostomi</taxon>
        <taxon>Actinopterygii</taxon>
        <taxon>Neopterygii</taxon>
        <taxon>Teleostei</taxon>
        <taxon>Neoteleostei</taxon>
        <taxon>Acanthomorphata</taxon>
        <taxon>Ovalentaria</taxon>
        <taxon>Cichlomorphae</taxon>
        <taxon>Cichliformes</taxon>
        <taxon>Cichlidae</taxon>
        <taxon>African cichlids</taxon>
        <taxon>Pseudocrenilabrinae</taxon>
        <taxon>Haplochromini</taxon>
        <taxon>Astatotilapia</taxon>
    </lineage>
</organism>
<keyword evidence="5 9" id="KW-0349">Heme</keyword>
<evidence type="ECO:0000256" key="8">
    <source>
        <dbReference type="ARBA" id="ARBA00023004"/>
    </source>
</evidence>
<keyword evidence="4 9" id="KW-0813">Transport</keyword>
<dbReference type="GO" id="GO:0046872">
    <property type="term" value="F:metal ion binding"/>
    <property type="evidence" value="ECO:0007669"/>
    <property type="project" value="UniProtKB-KW"/>
</dbReference>
<evidence type="ECO:0000256" key="7">
    <source>
        <dbReference type="ARBA" id="ARBA00022723"/>
    </source>
</evidence>
<dbReference type="InterPro" id="IPR012292">
    <property type="entry name" value="Globin/Proto"/>
</dbReference>
<dbReference type="Ensembl" id="ENSACLT00000024529.2">
    <property type="protein sequence ID" value="ENSACLP00000023955.2"/>
    <property type="gene ID" value="ENSACLG00000016321.2"/>
</dbReference>
<dbReference type="GeneTree" id="ENSGT00940000163288"/>
<evidence type="ECO:0000256" key="9">
    <source>
        <dbReference type="RuleBase" id="RU000356"/>
    </source>
</evidence>
<accession>A0A3P8Q3J6</accession>
<dbReference type="PANTHER" id="PTHR11442">
    <property type="entry name" value="HEMOGLOBIN FAMILY MEMBER"/>
    <property type="match status" value="1"/>
</dbReference>
<keyword evidence="6 9" id="KW-0561">Oxygen transport</keyword>
<dbReference type="AlphaFoldDB" id="A0A3P8Q3J6"/>
<reference evidence="11" key="4">
    <citation type="submission" date="2025-09" db="UniProtKB">
        <authorList>
            <consortium name="Ensembl"/>
        </authorList>
    </citation>
    <scope>IDENTIFICATION</scope>
</reference>
<dbReference type="PRINTS" id="PR00612">
    <property type="entry name" value="ALPHAHAEM"/>
</dbReference>
<sequence>MLVAYPQTKTYFSHWGDLSPNSPQVKKHGATIMAAVGKAVKNIDDLTNHLSKLSELHASQLRVDPANFKTYFSHWGDLSPNSPQVKKHGATIMAAVGKAVKNIDDLTNHLSKLSELHASQLRVDPANFKILTHSMILVLGMMLVAYPQTKTYFSHWGDLSPNSPQVKKHGATIMAAVGKAVKNIDDLTNHLSKLSELHASQLRVDPANFKILTHTMILVLGMYFPADFTPEVHVSMDKFFNNVAWALSERYR</sequence>
<reference evidence="12" key="2">
    <citation type="submission" date="2023-03" db="EMBL/GenBank/DDBJ databases">
        <authorList>
            <consortium name="Wellcome Sanger Institute Data Sharing"/>
        </authorList>
    </citation>
    <scope>NUCLEOTIDE SEQUENCE [LARGE SCALE GENOMIC DNA]</scope>
</reference>
<keyword evidence="7" id="KW-0479">Metal-binding</keyword>
<dbReference type="CDD" id="cd08927">
    <property type="entry name" value="Hb-alpha-like"/>
    <property type="match status" value="1"/>
</dbReference>
<evidence type="ECO:0000256" key="4">
    <source>
        <dbReference type="ARBA" id="ARBA00022448"/>
    </source>
</evidence>
<evidence type="ECO:0000259" key="10">
    <source>
        <dbReference type="PROSITE" id="PS01033"/>
    </source>
</evidence>
<dbReference type="GO" id="GO:0004601">
    <property type="term" value="F:peroxidase activity"/>
    <property type="evidence" value="ECO:0007669"/>
    <property type="project" value="TreeGrafter"/>
</dbReference>
<dbReference type="InterPro" id="IPR000971">
    <property type="entry name" value="Globin"/>
</dbReference>
<dbReference type="GO" id="GO:0042744">
    <property type="term" value="P:hydrogen peroxide catabolic process"/>
    <property type="evidence" value="ECO:0007669"/>
    <property type="project" value="TreeGrafter"/>
</dbReference>
<dbReference type="InterPro" id="IPR002338">
    <property type="entry name" value="Hemoglobin_a-typ"/>
</dbReference>
<dbReference type="Pfam" id="PF00042">
    <property type="entry name" value="Globin"/>
    <property type="match status" value="2"/>
</dbReference>
<dbReference type="GO" id="GO:0020037">
    <property type="term" value="F:heme binding"/>
    <property type="evidence" value="ECO:0007669"/>
    <property type="project" value="InterPro"/>
</dbReference>
<evidence type="ECO:0000313" key="11">
    <source>
        <dbReference type="Ensembl" id="ENSACLP00000023955.2"/>
    </source>
</evidence>
<dbReference type="InterPro" id="IPR050056">
    <property type="entry name" value="Hemoglobin_oxygen_transport"/>
</dbReference>
<dbReference type="GO" id="GO:0031838">
    <property type="term" value="C:haptoglobin-hemoglobin complex"/>
    <property type="evidence" value="ECO:0007669"/>
    <property type="project" value="TreeGrafter"/>
</dbReference>
<dbReference type="GO" id="GO:0072562">
    <property type="term" value="C:blood microparticle"/>
    <property type="evidence" value="ECO:0007669"/>
    <property type="project" value="TreeGrafter"/>
</dbReference>
<reference evidence="11" key="3">
    <citation type="submission" date="2025-08" db="UniProtKB">
        <authorList>
            <consortium name="Ensembl"/>
        </authorList>
    </citation>
    <scope>IDENTIFICATION</scope>
</reference>
<dbReference type="InterPro" id="IPR009050">
    <property type="entry name" value="Globin-like_sf"/>
</dbReference>
<dbReference type="PROSITE" id="PS01033">
    <property type="entry name" value="GLOBIN"/>
    <property type="match status" value="2"/>
</dbReference>